<comment type="similarity">
    <text evidence="2">Belongs to the mitochondrial carrier (TC 2.A.29) family.</text>
</comment>
<dbReference type="PANTHER" id="PTHR45758">
    <property type="entry name" value="MITOFERRIN-1-RELATED"/>
    <property type="match status" value="1"/>
</dbReference>
<dbReference type="OrthoDB" id="6921616at2759"/>
<protein>
    <recommendedName>
        <fullName evidence="8">Mitoferrin-1</fullName>
    </recommendedName>
    <alternativeName>
        <fullName evidence="9">Mitochondrial iron transporter 1</fullName>
    </alternativeName>
    <alternativeName>
        <fullName evidence="10">Solute carrier family 25 member 37</fullName>
    </alternativeName>
</protein>
<comment type="function">
    <text evidence="7">Mitochondrial iron transporter that specifically mediates iron uptake in developing erythroid cells, thereby playing an essential role in heme biosynthesis.</text>
</comment>
<name>A0A8S3Y8K4_PARAO</name>
<organism evidence="11 12">
    <name type="scientific">Parnassius apollo</name>
    <name type="common">Apollo butterfly</name>
    <name type="synonym">Papilio apollo</name>
    <dbReference type="NCBI Taxonomy" id="110799"/>
    <lineage>
        <taxon>Eukaryota</taxon>
        <taxon>Metazoa</taxon>
        <taxon>Ecdysozoa</taxon>
        <taxon>Arthropoda</taxon>
        <taxon>Hexapoda</taxon>
        <taxon>Insecta</taxon>
        <taxon>Pterygota</taxon>
        <taxon>Neoptera</taxon>
        <taxon>Endopterygota</taxon>
        <taxon>Lepidoptera</taxon>
        <taxon>Glossata</taxon>
        <taxon>Ditrysia</taxon>
        <taxon>Papilionoidea</taxon>
        <taxon>Papilionidae</taxon>
        <taxon>Parnassiinae</taxon>
        <taxon>Parnassini</taxon>
        <taxon>Parnassius</taxon>
        <taxon>Parnassius</taxon>
    </lineage>
</organism>
<keyword evidence="3" id="KW-0813">Transport</keyword>
<evidence type="ECO:0000256" key="4">
    <source>
        <dbReference type="ARBA" id="ARBA00022496"/>
    </source>
</evidence>
<comment type="caution">
    <text evidence="11">The sequence shown here is derived from an EMBL/GenBank/DDBJ whole genome shotgun (WGS) entry which is preliminary data.</text>
</comment>
<evidence type="ECO:0000313" key="12">
    <source>
        <dbReference type="Proteomes" id="UP000691718"/>
    </source>
</evidence>
<evidence type="ECO:0000256" key="6">
    <source>
        <dbReference type="ARBA" id="ARBA00023128"/>
    </source>
</evidence>
<evidence type="ECO:0000256" key="1">
    <source>
        <dbReference type="ARBA" id="ARBA00004225"/>
    </source>
</evidence>
<comment type="subcellular location">
    <subcellularLocation>
        <location evidence="1">Mitochondrion membrane</location>
        <topology evidence="1">Multi-pass membrane protein</topology>
    </subcellularLocation>
</comment>
<gene>
    <name evidence="11" type="ORF">PAPOLLO_LOCUS25962</name>
</gene>
<dbReference type="EMBL" id="CAJQZP010001558">
    <property type="protein sequence ID" value="CAG5054406.1"/>
    <property type="molecule type" value="Genomic_DNA"/>
</dbReference>
<evidence type="ECO:0000256" key="7">
    <source>
        <dbReference type="ARBA" id="ARBA00037061"/>
    </source>
</evidence>
<dbReference type="Pfam" id="PF00153">
    <property type="entry name" value="Mito_carr"/>
    <property type="match status" value="1"/>
</dbReference>
<dbReference type="GO" id="GO:0048250">
    <property type="term" value="P:iron import into the mitochondrion"/>
    <property type="evidence" value="ECO:0007669"/>
    <property type="project" value="TreeGrafter"/>
</dbReference>
<evidence type="ECO:0000256" key="9">
    <source>
        <dbReference type="ARBA" id="ARBA00041873"/>
    </source>
</evidence>
<evidence type="ECO:0000313" key="11">
    <source>
        <dbReference type="EMBL" id="CAG5054406.1"/>
    </source>
</evidence>
<evidence type="ECO:0000256" key="10">
    <source>
        <dbReference type="ARBA" id="ARBA00041894"/>
    </source>
</evidence>
<keyword evidence="4" id="KW-0410">Iron transport</keyword>
<keyword evidence="5" id="KW-0812">Transmembrane</keyword>
<reference evidence="11" key="1">
    <citation type="submission" date="2021-04" db="EMBL/GenBank/DDBJ databases">
        <authorList>
            <person name="Tunstrom K."/>
        </authorList>
    </citation>
    <scope>NUCLEOTIDE SEQUENCE</scope>
</reference>
<dbReference type="GO" id="GO:0031966">
    <property type="term" value="C:mitochondrial membrane"/>
    <property type="evidence" value="ECO:0007669"/>
    <property type="project" value="UniProtKB-SubCell"/>
</dbReference>
<accession>A0A8S3Y8K4</accession>
<keyword evidence="4" id="KW-0406">Ion transport</keyword>
<evidence type="ECO:0000256" key="2">
    <source>
        <dbReference type="ARBA" id="ARBA00006375"/>
    </source>
</evidence>
<dbReference type="Proteomes" id="UP000691718">
    <property type="component" value="Unassembled WGS sequence"/>
</dbReference>
<keyword evidence="12" id="KW-1185">Reference proteome</keyword>
<keyword evidence="5" id="KW-0472">Membrane</keyword>
<dbReference type="GO" id="GO:0015093">
    <property type="term" value="F:ferrous iron transmembrane transporter activity"/>
    <property type="evidence" value="ECO:0007669"/>
    <property type="project" value="TreeGrafter"/>
</dbReference>
<keyword evidence="4" id="KW-0408">Iron</keyword>
<dbReference type="PANTHER" id="PTHR45758:SF4">
    <property type="entry name" value="MITOFERRIN-1"/>
    <property type="match status" value="1"/>
</dbReference>
<keyword evidence="6" id="KW-0496">Mitochondrion</keyword>
<evidence type="ECO:0000256" key="5">
    <source>
        <dbReference type="ARBA" id="ARBA00022989"/>
    </source>
</evidence>
<evidence type="ECO:0000256" key="8">
    <source>
        <dbReference type="ARBA" id="ARBA00040418"/>
    </source>
</evidence>
<proteinExistence type="inferred from homology"/>
<keyword evidence="5" id="KW-1133">Transmembrane helix</keyword>
<evidence type="ECO:0000256" key="3">
    <source>
        <dbReference type="ARBA" id="ARBA00022448"/>
    </source>
</evidence>
<dbReference type="InterPro" id="IPR018108">
    <property type="entry name" value="MCP_transmembrane"/>
</dbReference>
<dbReference type="AlphaFoldDB" id="A0A8S3Y8K4"/>
<sequence>MDEIDPVINKREQSMHTLGHLTRHRHEHITHGLLGCLASFVHDAVSNPTEVVKQRLQMLHSPYRSVWDPRAACIADLRYLLIELN</sequence>